<feature type="transmembrane region" description="Helical" evidence="1">
    <location>
        <begin position="38"/>
        <end position="56"/>
    </location>
</feature>
<reference evidence="2 3" key="1">
    <citation type="journal article" date="2014" name="PLoS Genet.">
        <title>Phylogenetically driven sequencing of extremely halophilic archaea reveals strategies for static and dynamic osmo-response.</title>
        <authorList>
            <person name="Becker E.A."/>
            <person name="Seitzer P.M."/>
            <person name="Tritt A."/>
            <person name="Larsen D."/>
            <person name="Krusor M."/>
            <person name="Yao A.I."/>
            <person name="Wu D."/>
            <person name="Madern D."/>
            <person name="Eisen J.A."/>
            <person name="Darling A.E."/>
            <person name="Facciotti M.T."/>
        </authorList>
    </citation>
    <scope>NUCLEOTIDE SEQUENCE [LARGE SCALE GENOMIC DNA]</scope>
    <source>
        <strain evidence="2 3">DSM 10524</strain>
    </source>
</reference>
<evidence type="ECO:0000313" key="3">
    <source>
        <dbReference type="Proteomes" id="UP000011688"/>
    </source>
</evidence>
<feature type="transmembrane region" description="Helical" evidence="1">
    <location>
        <begin position="68"/>
        <end position="85"/>
    </location>
</feature>
<proteinExistence type="predicted"/>
<dbReference type="RefSeq" id="WP_005554301.1">
    <property type="nucleotide sequence ID" value="NZ_AOIB01000014.1"/>
</dbReference>
<comment type="caution">
    <text evidence="2">The sequence shown here is derived from an EMBL/GenBank/DDBJ whole genome shotgun (WGS) entry which is preliminary data.</text>
</comment>
<accession>L9XDM8</accession>
<keyword evidence="1" id="KW-0472">Membrane</keyword>
<dbReference type="EMBL" id="AOIB01000014">
    <property type="protein sequence ID" value="ELY59737.1"/>
    <property type="molecule type" value="Genomic_DNA"/>
</dbReference>
<name>L9XDM8_9EURY</name>
<dbReference type="STRING" id="1227497.C491_05196"/>
<evidence type="ECO:0000313" key="2">
    <source>
        <dbReference type="EMBL" id="ELY59737.1"/>
    </source>
</evidence>
<sequence length="131" mass="13373">MPSRENRAIMASFGVFVLALAVLAVFEGTLGVPVGDGPLAALAFAVAIVLPQLYLALTDDEVASRTRLGVAAVLAGLFAVGFVAAPTGTPSLLLFGAAGIALLVVCRREIQAAYRESIGSGNANDDTASRR</sequence>
<keyword evidence="1" id="KW-1133">Transmembrane helix</keyword>
<gene>
    <name evidence="2" type="ORF">C491_05196</name>
</gene>
<keyword evidence="1" id="KW-0812">Transmembrane</keyword>
<evidence type="ECO:0000256" key="1">
    <source>
        <dbReference type="SAM" id="Phobius"/>
    </source>
</evidence>
<feature type="transmembrane region" description="Helical" evidence="1">
    <location>
        <begin position="91"/>
        <end position="110"/>
    </location>
</feature>
<dbReference type="AlphaFoldDB" id="L9XDM8"/>
<feature type="transmembrane region" description="Helical" evidence="1">
    <location>
        <begin position="7"/>
        <end position="26"/>
    </location>
</feature>
<protein>
    <submittedName>
        <fullName evidence="2">Uncharacterized protein</fullName>
    </submittedName>
</protein>
<dbReference type="eggNOG" id="arCOG11315">
    <property type="taxonomic scope" value="Archaea"/>
</dbReference>
<keyword evidence="3" id="KW-1185">Reference proteome</keyword>
<dbReference type="Proteomes" id="UP000011688">
    <property type="component" value="Unassembled WGS sequence"/>
</dbReference>
<organism evidence="2 3">
    <name type="scientific">Natronococcus amylolyticus DSM 10524</name>
    <dbReference type="NCBI Taxonomy" id="1227497"/>
    <lineage>
        <taxon>Archaea</taxon>
        <taxon>Methanobacteriati</taxon>
        <taxon>Methanobacteriota</taxon>
        <taxon>Stenosarchaea group</taxon>
        <taxon>Halobacteria</taxon>
        <taxon>Halobacteriales</taxon>
        <taxon>Natrialbaceae</taxon>
        <taxon>Natronococcus</taxon>
    </lineage>
</organism>